<dbReference type="InterPro" id="IPR020751">
    <property type="entry name" value="aa-tRNA-synth_I_codon-bd_sub2"/>
</dbReference>
<keyword evidence="3" id="KW-0547">Nucleotide-binding</keyword>
<gene>
    <name evidence="10" type="ORF">RHGRI_009368</name>
</gene>
<dbReference type="GO" id="GO:0005524">
    <property type="term" value="F:ATP binding"/>
    <property type="evidence" value="ECO:0007669"/>
    <property type="project" value="UniProtKB-KW"/>
</dbReference>
<protein>
    <recommendedName>
        <fullName evidence="9">Aminoacyl-tRNA synthetase class I anticodon-binding domain-containing protein</fullName>
    </recommendedName>
</protein>
<dbReference type="PANTHER" id="PTHR43311">
    <property type="entry name" value="GLUTAMATE--TRNA LIGASE"/>
    <property type="match status" value="1"/>
</dbReference>
<keyword evidence="11" id="KW-1185">Reference proteome</keyword>
<keyword evidence="8" id="KW-0030">Aminoacyl-tRNA synthetase</keyword>
<dbReference type="InterPro" id="IPR045462">
    <property type="entry name" value="aa-tRNA-synth_I_cd-bd"/>
</dbReference>
<keyword evidence="6" id="KW-0809">Transit peptide</keyword>
<evidence type="ECO:0000313" key="11">
    <source>
        <dbReference type="Proteomes" id="UP000823749"/>
    </source>
</evidence>
<keyword evidence="7" id="KW-0496">Mitochondrion</keyword>
<organism evidence="10 11">
    <name type="scientific">Rhododendron griersonianum</name>
    <dbReference type="NCBI Taxonomy" id="479676"/>
    <lineage>
        <taxon>Eukaryota</taxon>
        <taxon>Viridiplantae</taxon>
        <taxon>Streptophyta</taxon>
        <taxon>Embryophyta</taxon>
        <taxon>Tracheophyta</taxon>
        <taxon>Spermatophyta</taxon>
        <taxon>Magnoliopsida</taxon>
        <taxon>eudicotyledons</taxon>
        <taxon>Gunneridae</taxon>
        <taxon>Pentapetalae</taxon>
        <taxon>asterids</taxon>
        <taxon>Ericales</taxon>
        <taxon>Ericaceae</taxon>
        <taxon>Ericoideae</taxon>
        <taxon>Rhodoreae</taxon>
        <taxon>Rhododendron</taxon>
    </lineage>
</organism>
<dbReference type="InterPro" id="IPR049940">
    <property type="entry name" value="GluQ/Sye"/>
</dbReference>
<dbReference type="GO" id="GO:0004818">
    <property type="term" value="F:glutamate-tRNA ligase activity"/>
    <property type="evidence" value="ECO:0007669"/>
    <property type="project" value="TreeGrafter"/>
</dbReference>
<keyword evidence="2" id="KW-0436">Ligase</keyword>
<evidence type="ECO:0000256" key="4">
    <source>
        <dbReference type="ARBA" id="ARBA00022840"/>
    </source>
</evidence>
<name>A0AAV6KF45_9ERIC</name>
<dbReference type="AlphaFoldDB" id="A0AAV6KF45"/>
<evidence type="ECO:0000256" key="7">
    <source>
        <dbReference type="ARBA" id="ARBA00023128"/>
    </source>
</evidence>
<evidence type="ECO:0000256" key="5">
    <source>
        <dbReference type="ARBA" id="ARBA00022917"/>
    </source>
</evidence>
<accession>A0AAV6KF45</accession>
<dbReference type="SUPFAM" id="SSF48163">
    <property type="entry name" value="An anticodon-binding domain of class I aminoacyl-tRNA synthetases"/>
    <property type="match status" value="1"/>
</dbReference>
<dbReference type="PANTHER" id="PTHR43311:SF2">
    <property type="entry name" value="GLUTAMATE--TRNA LIGASE, MITOCHONDRIAL-RELATED"/>
    <property type="match status" value="1"/>
</dbReference>
<evidence type="ECO:0000256" key="3">
    <source>
        <dbReference type="ARBA" id="ARBA00022741"/>
    </source>
</evidence>
<evidence type="ECO:0000259" key="9">
    <source>
        <dbReference type="Pfam" id="PF19269"/>
    </source>
</evidence>
<dbReference type="Pfam" id="PF19269">
    <property type="entry name" value="Anticodon_2"/>
    <property type="match status" value="1"/>
</dbReference>
<keyword evidence="4" id="KW-0067">ATP-binding</keyword>
<dbReference type="EMBL" id="JACTNZ010000004">
    <property type="protein sequence ID" value="KAG5550908.1"/>
    <property type="molecule type" value="Genomic_DNA"/>
</dbReference>
<evidence type="ECO:0000313" key="10">
    <source>
        <dbReference type="EMBL" id="KAG5550908.1"/>
    </source>
</evidence>
<dbReference type="FunFam" id="1.10.10.350:FF:000004">
    <property type="entry name" value="Glutamate--tRNA ligase chloroplastic/mitochondrial"/>
    <property type="match status" value="1"/>
</dbReference>
<proteinExistence type="inferred from homology"/>
<dbReference type="GO" id="GO:0000049">
    <property type="term" value="F:tRNA binding"/>
    <property type="evidence" value="ECO:0007669"/>
    <property type="project" value="InterPro"/>
</dbReference>
<feature type="domain" description="Aminoacyl-tRNA synthetase class I anticodon-binding" evidence="9">
    <location>
        <begin position="103"/>
        <end position="146"/>
    </location>
</feature>
<evidence type="ECO:0000256" key="1">
    <source>
        <dbReference type="ARBA" id="ARBA00007894"/>
    </source>
</evidence>
<dbReference type="InterPro" id="IPR008925">
    <property type="entry name" value="aa_tRNA-synth_I_cd-bd_sf"/>
</dbReference>
<reference evidence="10" key="1">
    <citation type="submission" date="2020-08" db="EMBL/GenBank/DDBJ databases">
        <title>Plant Genome Project.</title>
        <authorList>
            <person name="Zhang R.-G."/>
        </authorList>
    </citation>
    <scope>NUCLEOTIDE SEQUENCE</scope>
    <source>
        <strain evidence="10">WSP0</strain>
        <tissue evidence="10">Leaf</tissue>
    </source>
</reference>
<evidence type="ECO:0000256" key="8">
    <source>
        <dbReference type="ARBA" id="ARBA00023146"/>
    </source>
</evidence>
<dbReference type="GO" id="GO:0005739">
    <property type="term" value="C:mitochondrion"/>
    <property type="evidence" value="ECO:0007669"/>
    <property type="project" value="TreeGrafter"/>
</dbReference>
<keyword evidence="5" id="KW-0648">Protein biosynthesis</keyword>
<dbReference type="GO" id="GO:0006424">
    <property type="term" value="P:glutamyl-tRNA aminoacylation"/>
    <property type="evidence" value="ECO:0007669"/>
    <property type="project" value="TreeGrafter"/>
</dbReference>
<dbReference type="Proteomes" id="UP000823749">
    <property type="component" value="Chromosome 4"/>
</dbReference>
<comment type="caution">
    <text evidence="10">The sequence shown here is derived from an EMBL/GenBank/DDBJ whole genome shotgun (WGS) entry which is preliminary data.</text>
</comment>
<sequence>MSTTQIAYGLKRVTIGPNARYEREGLEVASPTMWNGGCKAWRPGWAGSMVLSFLSPDQLCGIISPEGKPVLQDGLPKVASSLLATYDSGELLGALEEGNVGWKSWVKSFGKSMNRKGKSLFMPLRVLLTGKLHGPEMGSTVLLLHRAGTSNVVADQAGFIALDDRFKMLRDTKWESFNNDQTVLESVATVP</sequence>
<evidence type="ECO:0000256" key="2">
    <source>
        <dbReference type="ARBA" id="ARBA00022598"/>
    </source>
</evidence>
<dbReference type="Gene3D" id="1.10.10.350">
    <property type="match status" value="1"/>
</dbReference>
<evidence type="ECO:0000256" key="6">
    <source>
        <dbReference type="ARBA" id="ARBA00022946"/>
    </source>
</evidence>
<comment type="similarity">
    <text evidence="1">Belongs to the class-I aminoacyl-tRNA synthetase family. Glutamate--tRNA ligase type 1 subfamily.</text>
</comment>